<dbReference type="PANTHER" id="PTHR39431">
    <property type="entry name" value="FRPA/C-RELATED PROTEIN"/>
    <property type="match status" value="1"/>
</dbReference>
<keyword evidence="3" id="KW-1185">Reference proteome</keyword>
<gene>
    <name evidence="2" type="ORF">IOQ59_19625</name>
</gene>
<dbReference type="Proteomes" id="UP000640333">
    <property type="component" value="Unassembled WGS sequence"/>
</dbReference>
<name>A0A8J7FU10_9GAMM</name>
<protein>
    <submittedName>
        <fullName evidence="2">Uncharacterized protein</fullName>
    </submittedName>
</protein>
<evidence type="ECO:0000256" key="1">
    <source>
        <dbReference type="SAM" id="MobiDB-lite"/>
    </source>
</evidence>
<dbReference type="EMBL" id="JADEYS010000028">
    <property type="protein sequence ID" value="MBE9399477.1"/>
    <property type="molecule type" value="Genomic_DNA"/>
</dbReference>
<proteinExistence type="predicted"/>
<evidence type="ECO:0000313" key="3">
    <source>
        <dbReference type="Proteomes" id="UP000640333"/>
    </source>
</evidence>
<organism evidence="2 3">
    <name type="scientific">Pontibacterium sinense</name>
    <dbReference type="NCBI Taxonomy" id="2781979"/>
    <lineage>
        <taxon>Bacteria</taxon>
        <taxon>Pseudomonadati</taxon>
        <taxon>Pseudomonadota</taxon>
        <taxon>Gammaproteobacteria</taxon>
        <taxon>Oceanospirillales</taxon>
        <taxon>Oceanospirillaceae</taxon>
        <taxon>Pontibacterium</taxon>
    </lineage>
</organism>
<dbReference type="AlphaFoldDB" id="A0A8J7FU10"/>
<dbReference type="RefSeq" id="WP_193955172.1">
    <property type="nucleotide sequence ID" value="NZ_JADEYS010000028.1"/>
</dbReference>
<sequence length="368" mass="39933">MIIQSSNVHMSAEHEKFESVTRSSTFDSSSEKLDFSQFMKESGFGGLFAGAGSLATGSADGASGEEAESTTPSILVMTDNGYEFNTGDSEDKSLAQQQEITRDRLFRGLLEAISGRKVPMADINQDELATVPEELGVKAEGSPVGGQVNMLTMTFNVTETVEEYECSSFNSCGSVKTADGREIDFALEMSMERSYSYTRTVEVTQQVSFTDPLVINFEGNAADLTDEKFNFDLNADGEDELISYFANSGMLALDKNEDGVINDGTELFGTLSGNGFADLAQYDEDGNNYIDEADSIFDDLQIWTKTLGEDKLESLADRDIGAIYLGSTETPFDVKGEDNQQNGRVRASGFYLTEAGDVGTVQQVDMAV</sequence>
<comment type="caution">
    <text evidence="2">The sequence shown here is derived from an EMBL/GenBank/DDBJ whole genome shotgun (WGS) entry which is preliminary data.</text>
</comment>
<reference evidence="2" key="1">
    <citation type="submission" date="2020-10" db="EMBL/GenBank/DDBJ databases">
        <title>Bacterium isolated from coastal waters sediment.</title>
        <authorList>
            <person name="Chen R.-J."/>
            <person name="Lu D.-C."/>
            <person name="Zhu K.-L."/>
            <person name="Du Z.-J."/>
        </authorList>
    </citation>
    <scope>NUCLEOTIDE SEQUENCE</scope>
    <source>
        <strain evidence="2">N1Y112</strain>
    </source>
</reference>
<feature type="region of interest" description="Disordered" evidence="1">
    <location>
        <begin position="1"/>
        <end position="23"/>
    </location>
</feature>
<evidence type="ECO:0000313" key="2">
    <source>
        <dbReference type="EMBL" id="MBE9399477.1"/>
    </source>
</evidence>
<dbReference type="PANTHER" id="PTHR39431:SF1">
    <property type="entry name" value="FRPA_C-RELATED PROTEIN"/>
    <property type="match status" value="1"/>
</dbReference>
<accession>A0A8J7FU10</accession>